<dbReference type="InterPro" id="IPR017871">
    <property type="entry name" value="ABC_transporter-like_CS"/>
</dbReference>
<dbReference type="GO" id="GO:0005524">
    <property type="term" value="F:ATP binding"/>
    <property type="evidence" value="ECO:0007669"/>
    <property type="project" value="UniProtKB-KW"/>
</dbReference>
<dbReference type="EMBL" id="BSDO01000002">
    <property type="protein sequence ID" value="GLI21928.1"/>
    <property type="molecule type" value="Genomic_DNA"/>
</dbReference>
<evidence type="ECO:0000256" key="1">
    <source>
        <dbReference type="ARBA" id="ARBA00005417"/>
    </source>
</evidence>
<dbReference type="InterPro" id="IPR003593">
    <property type="entry name" value="AAA+_ATPase"/>
</dbReference>
<reference evidence="11" key="1">
    <citation type="submission" date="2022-12" db="EMBL/GenBank/DDBJ databases">
        <title>Reference genome sequencing for broad-spectrum identification of bacterial and archaeal isolates by mass spectrometry.</title>
        <authorList>
            <person name="Sekiguchi Y."/>
            <person name="Tourlousse D.M."/>
        </authorList>
    </citation>
    <scope>NUCLEOTIDE SEQUENCE</scope>
    <source>
        <strain evidence="11">301</strain>
    </source>
</reference>
<evidence type="ECO:0000259" key="10">
    <source>
        <dbReference type="PROSITE" id="PS50893"/>
    </source>
</evidence>
<keyword evidence="2" id="KW-0813">Transport</keyword>
<dbReference type="InterPro" id="IPR013611">
    <property type="entry name" value="Transp-assoc_OB_typ2"/>
</dbReference>
<keyword evidence="8" id="KW-0406">Ion transport</keyword>
<dbReference type="GO" id="GO:0015408">
    <property type="term" value="F:ABC-type ferric iron transporter activity"/>
    <property type="evidence" value="ECO:0007669"/>
    <property type="project" value="InterPro"/>
</dbReference>
<dbReference type="PANTHER" id="PTHR42781">
    <property type="entry name" value="SPERMIDINE/PUTRESCINE IMPORT ATP-BINDING PROTEIN POTA"/>
    <property type="match status" value="1"/>
</dbReference>
<dbReference type="Pfam" id="PF00005">
    <property type="entry name" value="ABC_tran"/>
    <property type="match status" value="1"/>
</dbReference>
<accession>A0A9W6CGE1</accession>
<feature type="domain" description="ABC transporter" evidence="10">
    <location>
        <begin position="32"/>
        <end position="264"/>
    </location>
</feature>
<keyword evidence="3" id="KW-1003">Cell membrane</keyword>
<keyword evidence="4" id="KW-0410">Iron transport</keyword>
<evidence type="ECO:0000256" key="9">
    <source>
        <dbReference type="ARBA" id="ARBA00023136"/>
    </source>
</evidence>
<evidence type="ECO:0000256" key="5">
    <source>
        <dbReference type="ARBA" id="ARBA00022741"/>
    </source>
</evidence>
<evidence type="ECO:0000313" key="11">
    <source>
        <dbReference type="EMBL" id="GLI21928.1"/>
    </source>
</evidence>
<dbReference type="SUPFAM" id="SSF52540">
    <property type="entry name" value="P-loop containing nucleoside triphosphate hydrolases"/>
    <property type="match status" value="1"/>
</dbReference>
<gene>
    <name evidence="11" type="ORF">XFLAVUS301_16020</name>
</gene>
<comment type="similarity">
    <text evidence="1">Belongs to the ABC transporter superfamily.</text>
</comment>
<evidence type="ECO:0000256" key="8">
    <source>
        <dbReference type="ARBA" id="ARBA00023065"/>
    </source>
</evidence>
<dbReference type="Proteomes" id="UP001144397">
    <property type="component" value="Unassembled WGS sequence"/>
</dbReference>
<evidence type="ECO:0000313" key="12">
    <source>
        <dbReference type="Proteomes" id="UP001144397"/>
    </source>
</evidence>
<dbReference type="PANTHER" id="PTHR42781:SF4">
    <property type="entry name" value="SPERMIDINE_PUTRESCINE IMPORT ATP-BINDING PROTEIN POTA"/>
    <property type="match status" value="1"/>
</dbReference>
<dbReference type="PROSITE" id="PS00211">
    <property type="entry name" value="ABC_TRANSPORTER_1"/>
    <property type="match status" value="1"/>
</dbReference>
<dbReference type="GO" id="GO:0015697">
    <property type="term" value="P:quaternary ammonium group transport"/>
    <property type="evidence" value="ECO:0007669"/>
    <property type="project" value="UniProtKB-ARBA"/>
</dbReference>
<dbReference type="InterPro" id="IPR050093">
    <property type="entry name" value="ABC_SmlMolc_Importer"/>
</dbReference>
<evidence type="ECO:0000256" key="3">
    <source>
        <dbReference type="ARBA" id="ARBA00022475"/>
    </source>
</evidence>
<dbReference type="SMART" id="SM00382">
    <property type="entry name" value="AAA"/>
    <property type="match status" value="1"/>
</dbReference>
<sequence length="374" mass="39994">MMATREEAVLVDEIEILGMTRSRTPAAFAKGLSFEAVQLAYGDVAAVRGVSLAVEPGEVLCLLGQSGCGKTSLLRLAAGIEQPDAGRILIDGEVVAGQGAFVPPERRGVGLVFQDYALFPHLTNLENVMFGLNGLKRAEAAREARRALARVDLADLAEVYPHELSGGQQQRVALARAMAPRPGILLLDEPFSGLDRRLRDQVRAETLAVLRDARATVIIVTHDPEEAMRLSDRIALLRKGELVQLGPPEELYRRPADLGVARFFCELNEIAAEVVGGMADTPIGRFAAPGLPDGPAIVAIRPQGIALAPAGRGIAGRLLERRFLGELDLVEVIVEGVERPLVLRLRDAGNVKKGDEVGLLVDPGEVLVFAAGRA</sequence>
<dbReference type="FunFam" id="3.40.50.300:FF:000425">
    <property type="entry name" value="Probable ABC transporter, ATP-binding subunit"/>
    <property type="match status" value="1"/>
</dbReference>
<dbReference type="CDD" id="cd03259">
    <property type="entry name" value="ABC_Carb_Solutes_like"/>
    <property type="match status" value="1"/>
</dbReference>
<evidence type="ECO:0000256" key="2">
    <source>
        <dbReference type="ARBA" id="ARBA00022448"/>
    </source>
</evidence>
<comment type="caution">
    <text evidence="11">The sequence shown here is derived from an EMBL/GenBank/DDBJ whole genome shotgun (WGS) entry which is preliminary data.</text>
</comment>
<organism evidence="11 12">
    <name type="scientific">Xanthobacter flavus</name>
    <dbReference type="NCBI Taxonomy" id="281"/>
    <lineage>
        <taxon>Bacteria</taxon>
        <taxon>Pseudomonadati</taxon>
        <taxon>Pseudomonadota</taxon>
        <taxon>Alphaproteobacteria</taxon>
        <taxon>Hyphomicrobiales</taxon>
        <taxon>Xanthobacteraceae</taxon>
        <taxon>Xanthobacter</taxon>
    </lineage>
</organism>
<dbReference type="InterPro" id="IPR015853">
    <property type="entry name" value="ABC_transpr_FbpC"/>
</dbReference>
<dbReference type="Pfam" id="PF08402">
    <property type="entry name" value="TOBE_2"/>
    <property type="match status" value="1"/>
</dbReference>
<dbReference type="InterPro" id="IPR008995">
    <property type="entry name" value="Mo/tungstate-bd_C_term_dom"/>
</dbReference>
<protein>
    <submittedName>
        <fullName evidence="11">Iron ABC transporter ATP-binding protein</fullName>
    </submittedName>
</protein>
<evidence type="ECO:0000256" key="7">
    <source>
        <dbReference type="ARBA" id="ARBA00023004"/>
    </source>
</evidence>
<dbReference type="Gene3D" id="3.40.50.300">
    <property type="entry name" value="P-loop containing nucleotide triphosphate hydrolases"/>
    <property type="match status" value="1"/>
</dbReference>
<evidence type="ECO:0000256" key="4">
    <source>
        <dbReference type="ARBA" id="ARBA00022496"/>
    </source>
</evidence>
<keyword evidence="5" id="KW-0547">Nucleotide-binding</keyword>
<keyword evidence="7" id="KW-0408">Iron</keyword>
<name>A0A9W6CGE1_XANFL</name>
<keyword evidence="9" id="KW-0472">Membrane</keyword>
<evidence type="ECO:0000256" key="6">
    <source>
        <dbReference type="ARBA" id="ARBA00022840"/>
    </source>
</evidence>
<dbReference type="GO" id="GO:0016887">
    <property type="term" value="F:ATP hydrolysis activity"/>
    <property type="evidence" value="ECO:0007669"/>
    <property type="project" value="InterPro"/>
</dbReference>
<dbReference type="InterPro" id="IPR027417">
    <property type="entry name" value="P-loop_NTPase"/>
</dbReference>
<dbReference type="InterPro" id="IPR003439">
    <property type="entry name" value="ABC_transporter-like_ATP-bd"/>
</dbReference>
<proteinExistence type="inferred from homology"/>
<dbReference type="PROSITE" id="PS50893">
    <property type="entry name" value="ABC_TRANSPORTER_2"/>
    <property type="match status" value="1"/>
</dbReference>
<keyword evidence="6 11" id="KW-0067">ATP-binding</keyword>
<dbReference type="AlphaFoldDB" id="A0A9W6CGE1"/>
<dbReference type="SUPFAM" id="SSF50331">
    <property type="entry name" value="MOP-like"/>
    <property type="match status" value="1"/>
</dbReference>
<dbReference type="GO" id="GO:0043190">
    <property type="term" value="C:ATP-binding cassette (ABC) transporter complex"/>
    <property type="evidence" value="ECO:0007669"/>
    <property type="project" value="InterPro"/>
</dbReference>